<gene>
    <name evidence="1" type="ORF">G2W53_023856</name>
</gene>
<name>A0A834TC48_9FABA</name>
<organism evidence="1 2">
    <name type="scientific">Senna tora</name>
    <dbReference type="NCBI Taxonomy" id="362788"/>
    <lineage>
        <taxon>Eukaryota</taxon>
        <taxon>Viridiplantae</taxon>
        <taxon>Streptophyta</taxon>
        <taxon>Embryophyta</taxon>
        <taxon>Tracheophyta</taxon>
        <taxon>Spermatophyta</taxon>
        <taxon>Magnoliopsida</taxon>
        <taxon>eudicotyledons</taxon>
        <taxon>Gunneridae</taxon>
        <taxon>Pentapetalae</taxon>
        <taxon>rosids</taxon>
        <taxon>fabids</taxon>
        <taxon>Fabales</taxon>
        <taxon>Fabaceae</taxon>
        <taxon>Caesalpinioideae</taxon>
        <taxon>Cassia clade</taxon>
        <taxon>Senna</taxon>
    </lineage>
</organism>
<proteinExistence type="predicted"/>
<reference evidence="1" key="1">
    <citation type="submission" date="2020-09" db="EMBL/GenBank/DDBJ databases">
        <title>Genome-Enabled Discovery of Anthraquinone Biosynthesis in Senna tora.</title>
        <authorList>
            <person name="Kang S.-H."/>
            <person name="Pandey R.P."/>
            <person name="Lee C.-M."/>
            <person name="Sim J.-S."/>
            <person name="Jeong J.-T."/>
            <person name="Choi B.-S."/>
            <person name="Jung M."/>
            <person name="Ginzburg D."/>
            <person name="Zhao K."/>
            <person name="Won S.Y."/>
            <person name="Oh T.-J."/>
            <person name="Yu Y."/>
            <person name="Kim N.-H."/>
            <person name="Lee O.R."/>
            <person name="Lee T.-H."/>
            <person name="Bashyal P."/>
            <person name="Kim T.-S."/>
            <person name="Lee W.-H."/>
            <person name="Kawkins C."/>
            <person name="Kim C.-K."/>
            <person name="Kim J.S."/>
            <person name="Ahn B.O."/>
            <person name="Rhee S.Y."/>
            <person name="Sohng J.K."/>
        </authorList>
    </citation>
    <scope>NUCLEOTIDE SEQUENCE</scope>
    <source>
        <tissue evidence="1">Leaf</tissue>
    </source>
</reference>
<protein>
    <submittedName>
        <fullName evidence="1">Uncharacterized protein</fullName>
    </submittedName>
</protein>
<keyword evidence="2" id="KW-1185">Reference proteome</keyword>
<dbReference type="Proteomes" id="UP000634136">
    <property type="component" value="Unassembled WGS sequence"/>
</dbReference>
<dbReference type="AlphaFoldDB" id="A0A834TC48"/>
<dbReference type="EMBL" id="JAAIUW010000008">
    <property type="protein sequence ID" value="KAF7818401.1"/>
    <property type="molecule type" value="Genomic_DNA"/>
</dbReference>
<comment type="caution">
    <text evidence="1">The sequence shown here is derived from an EMBL/GenBank/DDBJ whole genome shotgun (WGS) entry which is preliminary data.</text>
</comment>
<sequence>MGYGQLIEVEEADLLMVLQQK</sequence>
<evidence type="ECO:0000313" key="2">
    <source>
        <dbReference type="Proteomes" id="UP000634136"/>
    </source>
</evidence>
<accession>A0A834TC48</accession>
<evidence type="ECO:0000313" key="1">
    <source>
        <dbReference type="EMBL" id="KAF7818401.1"/>
    </source>
</evidence>